<dbReference type="GO" id="GO:0005524">
    <property type="term" value="F:ATP binding"/>
    <property type="evidence" value="ECO:0007669"/>
    <property type="project" value="UniProtKB-KW"/>
</dbReference>
<evidence type="ECO:0000256" key="3">
    <source>
        <dbReference type="ARBA" id="ARBA00022806"/>
    </source>
</evidence>
<evidence type="ECO:0000256" key="5">
    <source>
        <dbReference type="SAM" id="MobiDB-lite"/>
    </source>
</evidence>
<dbReference type="GO" id="GO:0043139">
    <property type="term" value="F:5'-3' DNA helicase activity"/>
    <property type="evidence" value="ECO:0007669"/>
    <property type="project" value="TreeGrafter"/>
</dbReference>
<feature type="compositionally biased region" description="Low complexity" evidence="5">
    <location>
        <begin position="392"/>
        <end position="405"/>
    </location>
</feature>
<dbReference type="InterPro" id="IPR047187">
    <property type="entry name" value="SF1_C_Upf1"/>
</dbReference>
<evidence type="ECO:0000256" key="2">
    <source>
        <dbReference type="ARBA" id="ARBA00022801"/>
    </source>
</evidence>
<organism evidence="7 8">
    <name type="scientific">Meloidogyne incognita</name>
    <name type="common">Southern root-knot nematode worm</name>
    <name type="synonym">Oxyuris incognita</name>
    <dbReference type="NCBI Taxonomy" id="6306"/>
    <lineage>
        <taxon>Eukaryota</taxon>
        <taxon>Metazoa</taxon>
        <taxon>Ecdysozoa</taxon>
        <taxon>Nematoda</taxon>
        <taxon>Chromadorea</taxon>
        <taxon>Rhabditida</taxon>
        <taxon>Tylenchina</taxon>
        <taxon>Tylenchomorpha</taxon>
        <taxon>Tylenchoidea</taxon>
        <taxon>Meloidogynidae</taxon>
        <taxon>Meloidogyninae</taxon>
        <taxon>Meloidogyne</taxon>
        <taxon>Meloidogyne incognita group</taxon>
    </lineage>
</organism>
<feature type="compositionally biased region" description="Polar residues" evidence="5">
    <location>
        <begin position="328"/>
        <end position="344"/>
    </location>
</feature>
<accession>A0A914LFP6</accession>
<feature type="compositionally biased region" description="Low complexity" evidence="5">
    <location>
        <begin position="291"/>
        <end position="308"/>
    </location>
</feature>
<dbReference type="InterPro" id="IPR050534">
    <property type="entry name" value="Coronavir_polyprotein_1ab"/>
</dbReference>
<dbReference type="GO" id="GO:0016787">
    <property type="term" value="F:hydrolase activity"/>
    <property type="evidence" value="ECO:0007669"/>
    <property type="project" value="UniProtKB-KW"/>
</dbReference>
<dbReference type="SUPFAM" id="SSF52540">
    <property type="entry name" value="P-loop containing nucleoside triphosphate hydrolases"/>
    <property type="match status" value="1"/>
</dbReference>
<name>A0A914LFP6_MELIC</name>
<evidence type="ECO:0000313" key="7">
    <source>
        <dbReference type="Proteomes" id="UP000887563"/>
    </source>
</evidence>
<dbReference type="InterPro" id="IPR041679">
    <property type="entry name" value="DNA2/NAM7-like_C"/>
</dbReference>
<dbReference type="Proteomes" id="UP000887563">
    <property type="component" value="Unplaced"/>
</dbReference>
<feature type="compositionally biased region" description="Polar residues" evidence="5">
    <location>
        <begin position="368"/>
        <end position="379"/>
    </location>
</feature>
<dbReference type="Pfam" id="PF13087">
    <property type="entry name" value="AAA_12"/>
    <property type="match status" value="1"/>
</dbReference>
<keyword evidence="4" id="KW-0067">ATP-binding</keyword>
<dbReference type="PANTHER" id="PTHR43788">
    <property type="entry name" value="DNA2/NAM7 HELICASE FAMILY MEMBER"/>
    <property type="match status" value="1"/>
</dbReference>
<evidence type="ECO:0000313" key="8">
    <source>
        <dbReference type="WBParaSite" id="Minc3s00467g12831"/>
    </source>
</evidence>
<proteinExistence type="predicted"/>
<keyword evidence="1" id="KW-0547">Nucleotide-binding</keyword>
<dbReference type="PANTHER" id="PTHR43788:SF16">
    <property type="entry name" value="HELICASE WITH ZINC FINGER 2"/>
    <property type="match status" value="1"/>
</dbReference>
<keyword evidence="7" id="KW-1185">Reference proteome</keyword>
<feature type="region of interest" description="Disordered" evidence="5">
    <location>
        <begin position="291"/>
        <end position="405"/>
    </location>
</feature>
<dbReference type="Gene3D" id="3.40.50.300">
    <property type="entry name" value="P-loop containing nucleotide triphosphate hydrolases"/>
    <property type="match status" value="1"/>
</dbReference>
<dbReference type="InterPro" id="IPR027417">
    <property type="entry name" value="P-loop_NTPase"/>
</dbReference>
<feature type="domain" description="DNA2/NAM7 helicase-like C-terminal" evidence="6">
    <location>
        <begin position="73"/>
        <end position="255"/>
    </location>
</feature>
<protein>
    <submittedName>
        <fullName evidence="8">DNA2/NAM7 helicase-like C-terminal domain-containing protein</fullName>
    </submittedName>
</protein>
<evidence type="ECO:0000256" key="1">
    <source>
        <dbReference type="ARBA" id="ARBA00022741"/>
    </source>
</evidence>
<evidence type="ECO:0000259" key="6">
    <source>
        <dbReference type="Pfam" id="PF13087"/>
    </source>
</evidence>
<dbReference type="CDD" id="cd18808">
    <property type="entry name" value="SF1_C_Upf1"/>
    <property type="match status" value="1"/>
</dbReference>
<keyword evidence="2" id="KW-0378">Hydrolase</keyword>
<dbReference type="AlphaFoldDB" id="A0A914LFP6"/>
<keyword evidence="3" id="KW-0347">Helicase</keyword>
<evidence type="ECO:0000256" key="4">
    <source>
        <dbReference type="ARBA" id="ARBA00022840"/>
    </source>
</evidence>
<reference evidence="8" key="1">
    <citation type="submission" date="2022-11" db="UniProtKB">
        <authorList>
            <consortium name="WormBaseParasite"/>
        </authorList>
    </citation>
    <scope>IDENTIFICATION</scope>
</reference>
<feature type="compositionally biased region" description="Pro residues" evidence="5">
    <location>
        <begin position="345"/>
        <end position="362"/>
    </location>
</feature>
<dbReference type="WBParaSite" id="Minc3s00467g12831">
    <property type="protein sequence ID" value="Minc3s00467g12831"/>
    <property type="gene ID" value="Minc3s00467g12831"/>
</dbReference>
<sequence length="466" mass="53541">MCEDVVTLIGNTTHLFVDEAGQTPTNQLIHILTYGSKLEKVFITGDSKQLGVYKEDIPKFLHPYAFNSILDHALSIPNIPRIKLTTSYRSHPIITQIVADTFYESELNSGIPVNQRSDALSFPFPVQDVPILLINTSGKDMRDKHSFSRFNTSQAEIARNIAEQFLETTQLPIVIICLYKKQVEEIRNFNLPRTTCITVDAFQSREEEIIILVTTRKIPENVTDLISSLSFINNPQRIAVAISRAKQAFVLIGDIDTLNECPCWKRFLDIATAFTPFINYNHNFHNNSLNYSSCPQQSQNQSKQQQQPEMPPPKKRHFQSSSSSSSSPFINNNWSTKTTFHNYSPPQPPKQQPFPQYQPRPTPLKYINNKNSHPPINNTFPRHHQQPPPFHQQPSPLQQQPPQVHQQPIQQFHNMPNPYQMPSTSTNPPSPIQYFNNKFWQFNFSEGIWYQVPPPPTPPPFNPKQY</sequence>